<name>A0A343TKF0_9EURY</name>
<dbReference type="Pfam" id="PF19842">
    <property type="entry name" value="YqeC"/>
    <property type="match status" value="1"/>
</dbReference>
<proteinExistence type="predicted"/>
<organism evidence="1 2">
    <name type="scientific">Halalkaliarchaeum desulfuricum</name>
    <dbReference type="NCBI Taxonomy" id="2055893"/>
    <lineage>
        <taxon>Archaea</taxon>
        <taxon>Methanobacteriati</taxon>
        <taxon>Methanobacteriota</taxon>
        <taxon>Stenosarchaea group</taxon>
        <taxon>Halobacteria</taxon>
        <taxon>Halobacteriales</taxon>
        <taxon>Haloferacaceae</taxon>
        <taxon>Halalkaliarchaeum</taxon>
    </lineage>
</organism>
<dbReference type="NCBIfam" id="TIGR03172">
    <property type="entry name" value="selenium cofactor biosynthesis protein YqeC"/>
    <property type="match status" value="1"/>
</dbReference>
<gene>
    <name evidence="1" type="ORF">AArcSl_1947</name>
</gene>
<dbReference type="Proteomes" id="UP000263012">
    <property type="component" value="Chromosome"/>
</dbReference>
<evidence type="ECO:0000313" key="2">
    <source>
        <dbReference type="Proteomes" id="UP000263012"/>
    </source>
</evidence>
<sequence>MGSSAPLSCSSRFAGRDFLNCRSKTIETYTHLAIRSKIMTGNDGLVEALAVGDAPTICMVGAGGKKTTMYALAARMERSVVTSTVRIPIFDPHVGSVVVTRSPTEALRGADPEDFPLGLVPTQERSDRYLGYGPATVDEISAAHDGPVIVKADGARTRTFKAPNEQEPQLPTAVDVVVPIASARVVGRPLTDEWAHRPELIADLTGLSVGDRVTPEAVATVLASESGGLKDVPADSTAVPLLTQIDTDDDERVAREIAAGIHERADVPRVAFSRLDVFDVVE</sequence>
<protein>
    <submittedName>
        <fullName evidence="1">Selenium-dependent hydroxylase accessory protein YqeC</fullName>
    </submittedName>
</protein>
<reference evidence="2" key="1">
    <citation type="submission" date="2017-11" db="EMBL/GenBank/DDBJ databases">
        <title>Phenotypic and genomic properties of facultatively anaerobic sulfur-reducing natronoarchaea from hypersaline soda lakes.</title>
        <authorList>
            <person name="Sorokin D.Y."/>
            <person name="Kublanov I.V."/>
            <person name="Roman P."/>
            <person name="Sinninghe Damste J.S."/>
            <person name="Golyshin P.N."/>
            <person name="Rojo D."/>
            <person name="Ciordia S."/>
            <person name="Mena M.D.C."/>
            <person name="Ferrer M."/>
            <person name="Messina E."/>
            <person name="Smedile F."/>
            <person name="La Spada G."/>
            <person name="La Cono V."/>
            <person name="Yakimov M.M."/>
        </authorList>
    </citation>
    <scope>NUCLEOTIDE SEQUENCE [LARGE SCALE GENOMIC DNA]</scope>
    <source>
        <strain evidence="2">AArc-Sl</strain>
    </source>
</reference>
<dbReference type="InterPro" id="IPR017587">
    <property type="entry name" value="YqeC"/>
</dbReference>
<evidence type="ECO:0000313" key="1">
    <source>
        <dbReference type="EMBL" id="AUX09572.1"/>
    </source>
</evidence>
<accession>A0A343TKF0</accession>
<dbReference type="EMBL" id="CP025066">
    <property type="protein sequence ID" value="AUX09572.1"/>
    <property type="molecule type" value="Genomic_DNA"/>
</dbReference>
<keyword evidence="2" id="KW-1185">Reference proteome</keyword>
<dbReference type="KEGG" id="hdf:AArcSl_1947"/>
<dbReference type="AlphaFoldDB" id="A0A343TKF0"/>